<feature type="region of interest" description="Disordered" evidence="1">
    <location>
        <begin position="994"/>
        <end position="1029"/>
    </location>
</feature>
<feature type="region of interest" description="Disordered" evidence="1">
    <location>
        <begin position="604"/>
        <end position="631"/>
    </location>
</feature>
<feature type="compositionally biased region" description="Basic and acidic residues" evidence="1">
    <location>
        <begin position="922"/>
        <end position="940"/>
    </location>
</feature>
<dbReference type="EMBL" id="CDMY01000274">
    <property type="protein sequence ID" value="CEL98594.1"/>
    <property type="molecule type" value="Genomic_DNA"/>
</dbReference>
<feature type="region of interest" description="Disordered" evidence="1">
    <location>
        <begin position="922"/>
        <end position="966"/>
    </location>
</feature>
<gene>
    <name evidence="2" type="ORF">Vbra_20569</name>
</gene>
<accession>A0A0G4ENN3</accession>
<sequence length="1190" mass="130632">MGVSASSHELPASSACLGAHVTGPTASGPLLSGSDLTSRYSLSVNEPTDYVNEAAEAQARALAQGPSSSSSRSKRQRTVTVDVGVRKVSLPMCAEVVCKHVQGLMHVRLASSVVNKVETLHVPAASEADEPSTTSPHQPVYRKRRSSIISIANSLQSLAAGAPPNQRGVTEGGGVSEEKAWLSRLGFLVRQSVRSDPHVELDILFPHCSVALSPSLLSDGERAALARGFTARKDKKSSQYVRQVVFAARFCAQLHLPKTQQLQQPQPHGMVPGSSSPEAHAPPVAPSGRLLRSASSVTDFTDSLARLAYRRPSTVTQTSQATDTTDATHDPIVYVRMIRDGSDRQEDSNGVESMPLSAFLQRIENWAAACGHRAWEGLGESRRAPREMEGVEWKASLRKEVARWEGGREGDDYWVPLVHLDALLPAERQRLYYTQELQIARRTKRWTRALRCLSRIFDAQTTRPTSQQRQDLIMSFNALIHTTKRRLQGGLISQDEFRRRVRGISERVLQLIDQYLLPDDRHALDIAYSPPHKRDALGEALVMCLKGDVYYHLLKYCSSQSGAGKRAKDGASLVDAPSAASEELETPSADVQNFSRWYLPSRHCPPSGSLQRSTPTQDASSVSDTATRSRQRARRLFKSRSHSIDEEGDWLREGERAYGRALEAARSLDVDVVGEGPLSLHLHFVYKWARLLVDLRAEYAKALDALQDALMTIRAKEYTASLPPHLIKALTHAFYPSAGLASQQPAPPIDPCLHLPPFSRTSTTHQSSSDASDAAYLVQCDAAFVYGGGDDDEGGESDDELASVCEVADERGQQGQRHVAVGGVLVKKIRNKVEKYCVFLRTIITIVDLHFEEAALKEYYRQEGQTLLLENHMKRALRRSSSTLTHAVSPAVSPTASRRPSLLKALSTMSLSVPRDCIGIRDKQRVGESDGDVDLHRGESIDIDPSGPQKTGRGQGRGSTSSLLSSVSLTGDDANLNPLQQEILLERLKVAVHHKQQPASPGGLHDDMDSRRSSIASSAAAMRRHGSSDGMARLQLPAHSMWVKGGQRMSWRVYRTSVLTVPPSALHPQPVAFTDKDLRQLIDSSGGLLKGVTVLSQLPYPQHLHDQHTHSIPENLAVAIDMTAVESADEDQRHHQQDEHQRHHQHSPYHHDMSRSSTMPVAEREGAGPGSAGRGARRDSLQTIYEGPEH</sequence>
<feature type="region of interest" description="Disordered" evidence="1">
    <location>
        <begin position="1126"/>
        <end position="1190"/>
    </location>
</feature>
<feature type="compositionally biased region" description="Polar residues" evidence="1">
    <location>
        <begin position="608"/>
        <end position="628"/>
    </location>
</feature>
<dbReference type="VEuPathDB" id="CryptoDB:Vbra_20569"/>
<protein>
    <submittedName>
        <fullName evidence="2">Uncharacterized protein</fullName>
    </submittedName>
</protein>
<dbReference type="AlphaFoldDB" id="A0A0G4ENN3"/>
<reference evidence="2 3" key="1">
    <citation type="submission" date="2014-11" db="EMBL/GenBank/DDBJ databases">
        <authorList>
            <person name="Zhu J."/>
            <person name="Qi W."/>
            <person name="Song R."/>
        </authorList>
    </citation>
    <scope>NUCLEOTIDE SEQUENCE [LARGE SCALE GENOMIC DNA]</scope>
</reference>
<keyword evidence="3" id="KW-1185">Reference proteome</keyword>
<evidence type="ECO:0000256" key="1">
    <source>
        <dbReference type="SAM" id="MobiDB-lite"/>
    </source>
</evidence>
<feature type="compositionally biased region" description="Basic and acidic residues" evidence="1">
    <location>
        <begin position="1130"/>
        <end position="1141"/>
    </location>
</feature>
<feature type="compositionally biased region" description="Low complexity" evidence="1">
    <location>
        <begin position="58"/>
        <end position="71"/>
    </location>
</feature>
<feature type="region of interest" description="Disordered" evidence="1">
    <location>
        <begin position="258"/>
        <end position="289"/>
    </location>
</feature>
<proteinExistence type="predicted"/>
<evidence type="ECO:0000313" key="2">
    <source>
        <dbReference type="EMBL" id="CEL98594.1"/>
    </source>
</evidence>
<feature type="compositionally biased region" description="Low complexity" evidence="1">
    <location>
        <begin position="258"/>
        <end position="267"/>
    </location>
</feature>
<feature type="region of interest" description="Disordered" evidence="1">
    <location>
        <begin position="58"/>
        <end position="80"/>
    </location>
</feature>
<organism evidence="2 3">
    <name type="scientific">Vitrella brassicaformis (strain CCMP3155)</name>
    <dbReference type="NCBI Taxonomy" id="1169540"/>
    <lineage>
        <taxon>Eukaryota</taxon>
        <taxon>Sar</taxon>
        <taxon>Alveolata</taxon>
        <taxon>Colpodellida</taxon>
        <taxon>Vitrellaceae</taxon>
        <taxon>Vitrella</taxon>
    </lineage>
</organism>
<dbReference type="Proteomes" id="UP000041254">
    <property type="component" value="Unassembled WGS sequence"/>
</dbReference>
<dbReference type="InParanoid" id="A0A0G4ENN3"/>
<name>A0A0G4ENN3_VITBC</name>
<evidence type="ECO:0000313" key="3">
    <source>
        <dbReference type="Proteomes" id="UP000041254"/>
    </source>
</evidence>